<evidence type="ECO:0000256" key="1">
    <source>
        <dbReference type="SAM" id="SignalP"/>
    </source>
</evidence>
<comment type="caution">
    <text evidence="2">The sequence shown here is derived from an EMBL/GenBank/DDBJ whole genome shotgun (WGS) entry which is preliminary data.</text>
</comment>
<dbReference type="Proteomes" id="UP000747110">
    <property type="component" value="Unassembled WGS sequence"/>
</dbReference>
<organism evidence="2 3">
    <name type="scientific">Volvox reticuliferus</name>
    <dbReference type="NCBI Taxonomy" id="1737510"/>
    <lineage>
        <taxon>Eukaryota</taxon>
        <taxon>Viridiplantae</taxon>
        <taxon>Chlorophyta</taxon>
        <taxon>core chlorophytes</taxon>
        <taxon>Chlorophyceae</taxon>
        <taxon>CS clade</taxon>
        <taxon>Chlamydomonadales</taxon>
        <taxon>Volvocaceae</taxon>
        <taxon>Volvox</taxon>
    </lineage>
</organism>
<evidence type="ECO:0008006" key="4">
    <source>
        <dbReference type="Google" id="ProtNLM"/>
    </source>
</evidence>
<sequence>MDACGLFLIWTFGPWASTCTAARSHSSIFRQRGPGITYSSGTAAAACSCTDICPSQWKERHMSAFEYRWTGYRMCNRPQFLLSGTLEATLLSGAADDAFNKSPRQQSIDSHGSVGSVVI</sequence>
<keyword evidence="1" id="KW-0732">Signal</keyword>
<dbReference type="AlphaFoldDB" id="A0A8J4C1R4"/>
<feature type="chain" id="PRO_5035206074" description="Secreted protein" evidence="1">
    <location>
        <begin position="22"/>
        <end position="119"/>
    </location>
</feature>
<dbReference type="EMBL" id="BNCP01000004">
    <property type="protein sequence ID" value="GIL72452.1"/>
    <property type="molecule type" value="Genomic_DNA"/>
</dbReference>
<proteinExistence type="predicted"/>
<accession>A0A8J4C1R4</accession>
<protein>
    <recommendedName>
        <fullName evidence="4">Secreted protein</fullName>
    </recommendedName>
</protein>
<gene>
    <name evidence="2" type="ORF">Vretifemale_2813</name>
</gene>
<evidence type="ECO:0000313" key="2">
    <source>
        <dbReference type="EMBL" id="GIL72452.1"/>
    </source>
</evidence>
<evidence type="ECO:0000313" key="3">
    <source>
        <dbReference type="Proteomes" id="UP000747110"/>
    </source>
</evidence>
<feature type="signal peptide" evidence="1">
    <location>
        <begin position="1"/>
        <end position="21"/>
    </location>
</feature>
<keyword evidence="3" id="KW-1185">Reference proteome</keyword>
<name>A0A8J4C1R4_9CHLO</name>
<reference evidence="2" key="1">
    <citation type="journal article" date="2021" name="Proc. Natl. Acad. Sci. U.S.A.">
        <title>Three genomes in the algal genus Volvox reveal the fate of a haploid sex-determining region after a transition to homothallism.</title>
        <authorList>
            <person name="Yamamoto K."/>
            <person name="Hamaji T."/>
            <person name="Kawai-Toyooka H."/>
            <person name="Matsuzaki R."/>
            <person name="Takahashi F."/>
            <person name="Nishimura Y."/>
            <person name="Kawachi M."/>
            <person name="Noguchi H."/>
            <person name="Minakuchi Y."/>
            <person name="Umen J.G."/>
            <person name="Toyoda A."/>
            <person name="Nozaki H."/>
        </authorList>
    </citation>
    <scope>NUCLEOTIDE SEQUENCE</scope>
    <source>
        <strain evidence="2">NIES-3786</strain>
    </source>
</reference>